<proteinExistence type="predicted"/>
<dbReference type="Pfam" id="PF14559">
    <property type="entry name" value="TPR_19"/>
    <property type="match status" value="1"/>
</dbReference>
<name>A0A4R6SCY5_LABRH</name>
<dbReference type="SUPFAM" id="SSF48452">
    <property type="entry name" value="TPR-like"/>
    <property type="match status" value="1"/>
</dbReference>
<dbReference type="Gene3D" id="1.25.40.10">
    <property type="entry name" value="Tetratricopeptide repeat domain"/>
    <property type="match status" value="1"/>
</dbReference>
<dbReference type="Proteomes" id="UP000295444">
    <property type="component" value="Unassembled WGS sequence"/>
</dbReference>
<evidence type="ECO:0000313" key="2">
    <source>
        <dbReference type="Proteomes" id="UP000295444"/>
    </source>
</evidence>
<dbReference type="EMBL" id="SNXZ01000003">
    <property type="protein sequence ID" value="TDP97792.1"/>
    <property type="molecule type" value="Genomic_DNA"/>
</dbReference>
<organism evidence="1 2">
    <name type="scientific">Labedaea rhizosphaerae</name>
    <dbReference type="NCBI Taxonomy" id="598644"/>
    <lineage>
        <taxon>Bacteria</taxon>
        <taxon>Bacillati</taxon>
        <taxon>Actinomycetota</taxon>
        <taxon>Actinomycetes</taxon>
        <taxon>Pseudonocardiales</taxon>
        <taxon>Pseudonocardiaceae</taxon>
        <taxon>Labedaea</taxon>
    </lineage>
</organism>
<dbReference type="RefSeq" id="WP_243754165.1">
    <property type="nucleotide sequence ID" value="NZ_SNXZ01000003.1"/>
</dbReference>
<comment type="caution">
    <text evidence="1">The sequence shown here is derived from an EMBL/GenBank/DDBJ whole genome shotgun (WGS) entry which is preliminary data.</text>
</comment>
<gene>
    <name evidence="1" type="ORF">EV186_103765</name>
</gene>
<evidence type="ECO:0000313" key="1">
    <source>
        <dbReference type="EMBL" id="TDP97792.1"/>
    </source>
</evidence>
<dbReference type="InterPro" id="IPR011990">
    <property type="entry name" value="TPR-like_helical_dom_sf"/>
</dbReference>
<reference evidence="1 2" key="1">
    <citation type="submission" date="2019-03" db="EMBL/GenBank/DDBJ databases">
        <title>Genomic Encyclopedia of Type Strains, Phase IV (KMG-IV): sequencing the most valuable type-strain genomes for metagenomic binning, comparative biology and taxonomic classification.</title>
        <authorList>
            <person name="Goeker M."/>
        </authorList>
    </citation>
    <scope>NUCLEOTIDE SEQUENCE [LARGE SCALE GENOMIC DNA]</scope>
    <source>
        <strain evidence="1 2">DSM 45361</strain>
    </source>
</reference>
<dbReference type="AlphaFoldDB" id="A0A4R6SCY5"/>
<protein>
    <submittedName>
        <fullName evidence="1">Tetratricopeptide repeat protein</fullName>
    </submittedName>
</protein>
<keyword evidence="2" id="KW-1185">Reference proteome</keyword>
<accession>A0A4R6SCY5</accession>
<sequence>MDGTLFGRYRYAGMLFDDRQYSAAATELAELVTEEPDNTAIRLLLARAYYHSAQLTRAEAELREVLQRNPADAYAHLMLGRVLQRQSRHDEAASSLRLAAAMSGE</sequence>